<evidence type="ECO:0000313" key="1">
    <source>
        <dbReference type="EMBL" id="GIY14579.1"/>
    </source>
</evidence>
<proteinExistence type="predicted"/>
<protein>
    <submittedName>
        <fullName evidence="1">Uncharacterized protein</fullName>
    </submittedName>
</protein>
<accession>A0AAV4R0K4</accession>
<dbReference type="AlphaFoldDB" id="A0AAV4R0K4"/>
<keyword evidence="2" id="KW-1185">Reference proteome</keyword>
<comment type="caution">
    <text evidence="1">The sequence shown here is derived from an EMBL/GenBank/DDBJ whole genome shotgun (WGS) entry which is preliminary data.</text>
</comment>
<organism evidence="1 2">
    <name type="scientific">Caerostris extrusa</name>
    <name type="common">Bark spider</name>
    <name type="synonym">Caerostris bankana</name>
    <dbReference type="NCBI Taxonomy" id="172846"/>
    <lineage>
        <taxon>Eukaryota</taxon>
        <taxon>Metazoa</taxon>
        <taxon>Ecdysozoa</taxon>
        <taxon>Arthropoda</taxon>
        <taxon>Chelicerata</taxon>
        <taxon>Arachnida</taxon>
        <taxon>Araneae</taxon>
        <taxon>Araneomorphae</taxon>
        <taxon>Entelegynae</taxon>
        <taxon>Araneoidea</taxon>
        <taxon>Araneidae</taxon>
        <taxon>Caerostris</taxon>
    </lineage>
</organism>
<dbReference type="Proteomes" id="UP001054945">
    <property type="component" value="Unassembled WGS sequence"/>
</dbReference>
<reference evidence="1 2" key="1">
    <citation type="submission" date="2021-06" db="EMBL/GenBank/DDBJ databases">
        <title>Caerostris extrusa draft genome.</title>
        <authorList>
            <person name="Kono N."/>
            <person name="Arakawa K."/>
        </authorList>
    </citation>
    <scope>NUCLEOTIDE SEQUENCE [LARGE SCALE GENOMIC DNA]</scope>
</reference>
<sequence length="173" mass="19975">MFSPFSKLKHDNIPQFVDIDDLKLPPSKKEKKSHSTQKQIRQDFTVKEDYGIIESKSSNMYIDRWKKLNLYRSPEFPLERLAFLNSVTHLCNQEAFLFLRKFLVKRLASRKVNQSIATKVPPQVGDRFLVFTFTGAACLQKQESLCCWEKGSSPDRSFYGVEANRSKPSSTAC</sequence>
<dbReference type="EMBL" id="BPLR01007111">
    <property type="protein sequence ID" value="GIY14579.1"/>
    <property type="molecule type" value="Genomic_DNA"/>
</dbReference>
<name>A0AAV4R0K4_CAEEX</name>
<evidence type="ECO:0000313" key="2">
    <source>
        <dbReference type="Proteomes" id="UP001054945"/>
    </source>
</evidence>
<gene>
    <name evidence="1" type="ORF">CEXT_695421</name>
</gene>